<proteinExistence type="predicted"/>
<evidence type="ECO:0000313" key="3">
    <source>
        <dbReference type="Proteomes" id="UP000580839"/>
    </source>
</evidence>
<dbReference type="CDD" id="cd00761">
    <property type="entry name" value="Glyco_tranf_GTA_type"/>
    <property type="match status" value="1"/>
</dbReference>
<evidence type="ECO:0000313" key="2">
    <source>
        <dbReference type="EMBL" id="NOT33171.1"/>
    </source>
</evidence>
<reference evidence="2 3" key="1">
    <citation type="submission" date="2020-04" db="EMBL/GenBank/DDBJ databases">
        <title>Metagenomic profiling of ammonia- and methane-oxidizing microorganisms in a Dutch drinking water treatment plant.</title>
        <authorList>
            <person name="Poghosyan L."/>
            <person name="Leucker S."/>
        </authorList>
    </citation>
    <scope>NUCLEOTIDE SEQUENCE [LARGE SCALE GENOMIC DNA]</scope>
    <source>
        <strain evidence="2">S-RSF-IL-03</strain>
    </source>
</reference>
<dbReference type="Proteomes" id="UP000580839">
    <property type="component" value="Unassembled WGS sequence"/>
</dbReference>
<dbReference type="AlphaFoldDB" id="A0A849SFC7"/>
<dbReference type="Pfam" id="PF00535">
    <property type="entry name" value="Glycos_transf_2"/>
    <property type="match status" value="1"/>
</dbReference>
<dbReference type="InterPro" id="IPR050834">
    <property type="entry name" value="Glycosyltransf_2"/>
</dbReference>
<comment type="caution">
    <text evidence="2">The sequence shown here is derived from an EMBL/GenBank/DDBJ whole genome shotgun (WGS) entry which is preliminary data.</text>
</comment>
<dbReference type="GO" id="GO:0016740">
    <property type="term" value="F:transferase activity"/>
    <property type="evidence" value="ECO:0007669"/>
    <property type="project" value="UniProtKB-KW"/>
</dbReference>
<dbReference type="Gene3D" id="3.90.550.10">
    <property type="entry name" value="Spore Coat Polysaccharide Biosynthesis Protein SpsA, Chain A"/>
    <property type="match status" value="1"/>
</dbReference>
<evidence type="ECO:0000259" key="1">
    <source>
        <dbReference type="Pfam" id="PF00535"/>
    </source>
</evidence>
<name>A0A849SFC7_UNCEI</name>
<gene>
    <name evidence="2" type="ORF">HOP12_03275</name>
</gene>
<dbReference type="PANTHER" id="PTHR43685">
    <property type="entry name" value="GLYCOSYLTRANSFERASE"/>
    <property type="match status" value="1"/>
</dbReference>
<organism evidence="2 3">
    <name type="scientific">Eiseniibacteriota bacterium</name>
    <dbReference type="NCBI Taxonomy" id="2212470"/>
    <lineage>
        <taxon>Bacteria</taxon>
        <taxon>Candidatus Eiseniibacteriota</taxon>
    </lineage>
</organism>
<accession>A0A849SFC7</accession>
<dbReference type="PANTHER" id="PTHR43685:SF2">
    <property type="entry name" value="GLYCOSYLTRANSFERASE 2-LIKE DOMAIN-CONTAINING PROTEIN"/>
    <property type="match status" value="1"/>
</dbReference>
<feature type="domain" description="Glycosyltransferase 2-like" evidence="1">
    <location>
        <begin position="13"/>
        <end position="124"/>
    </location>
</feature>
<dbReference type="SUPFAM" id="SSF53448">
    <property type="entry name" value="Nucleotide-diphospho-sugar transferases"/>
    <property type="match status" value="1"/>
</dbReference>
<keyword evidence="2" id="KW-0808">Transferase</keyword>
<protein>
    <submittedName>
        <fullName evidence="2">Glycosyltransferase family 2 protein</fullName>
    </submittedName>
</protein>
<sequence length="299" mass="33583">MTDIGVRPRVVALIPTWSAEEFIEQTLETLARQTYPNVEFLISDDASPDATAAICERFAARDPRFRVMRQARNLGWVGNVNALLEAARADYLTFAFQDDLPAPTYIEECVAALESHPTAILAYSDVELIEQDGSRTEKRYLALERATSRAERARSIARIEGSWWIPNRGVFRASAATTIGGLRRHRGGEFSADWPWLIHMSLLGEFVRVPGPLVTKIYQARSLSRSWDFGVRSWSAVTESALATVWESGITTREKWSVSLALTDVVRNRMWRKVRRAAGSALRRLGLRPAAPVPEQLGR</sequence>
<dbReference type="InterPro" id="IPR029044">
    <property type="entry name" value="Nucleotide-diphossugar_trans"/>
</dbReference>
<dbReference type="InterPro" id="IPR001173">
    <property type="entry name" value="Glyco_trans_2-like"/>
</dbReference>
<dbReference type="EMBL" id="JABFRW010000031">
    <property type="protein sequence ID" value="NOT33171.1"/>
    <property type="molecule type" value="Genomic_DNA"/>
</dbReference>